<gene>
    <name evidence="2" type="ORF">K452DRAFT_58432</name>
</gene>
<feature type="compositionally biased region" description="Low complexity" evidence="1">
    <location>
        <begin position="1"/>
        <end position="17"/>
    </location>
</feature>
<dbReference type="EMBL" id="ML995491">
    <property type="protein sequence ID" value="KAF2139941.1"/>
    <property type="molecule type" value="Genomic_DNA"/>
</dbReference>
<dbReference type="OrthoDB" id="5417811at2759"/>
<protein>
    <submittedName>
        <fullName evidence="2">Uncharacterized protein</fullName>
    </submittedName>
</protein>
<sequence length="354" mass="38261">MLALSPSRSRNSRARAANGRDPESYVPPRPIRVYTGSEEELGVRGSPHIGISIDPDEPELHPDIDPEKEAAVAVKPPPPAYGLWRESVRVDPNLMHWQAVNWSERPQDAANTATAAPHRRSAPVFSPTAGPPVATPHLHPEMVEGSTRPPSYVSDDGVRYVGEAAVQARLGVPPAQFMATMSPPRPPPPPRTPVNQIDPSTPVLQFSPMTPVAQRGPVTPVAQMGPVTPVAQIGHAMPMQHQWSPMPASALYSPIPSVQYSPMPPTPPVFSPMPPAQFAATMSPRRPVFRSVVPRVPPVIVTEAPPQQQPQMMERSSDSSFVTASAGEHTPSFMGDVHPGYRWMVMPGGRGEYS</sequence>
<dbReference type="Proteomes" id="UP000799438">
    <property type="component" value="Unassembled WGS sequence"/>
</dbReference>
<keyword evidence="3" id="KW-1185">Reference proteome</keyword>
<dbReference type="AlphaFoldDB" id="A0A6A6BBT9"/>
<organism evidence="2 3">
    <name type="scientific">Aplosporella prunicola CBS 121167</name>
    <dbReference type="NCBI Taxonomy" id="1176127"/>
    <lineage>
        <taxon>Eukaryota</taxon>
        <taxon>Fungi</taxon>
        <taxon>Dikarya</taxon>
        <taxon>Ascomycota</taxon>
        <taxon>Pezizomycotina</taxon>
        <taxon>Dothideomycetes</taxon>
        <taxon>Dothideomycetes incertae sedis</taxon>
        <taxon>Botryosphaeriales</taxon>
        <taxon>Aplosporellaceae</taxon>
        <taxon>Aplosporella</taxon>
    </lineage>
</organism>
<dbReference type="RefSeq" id="XP_033395654.1">
    <property type="nucleotide sequence ID" value="XM_033546873.1"/>
</dbReference>
<evidence type="ECO:0000256" key="1">
    <source>
        <dbReference type="SAM" id="MobiDB-lite"/>
    </source>
</evidence>
<feature type="region of interest" description="Disordered" evidence="1">
    <location>
        <begin position="1"/>
        <end position="63"/>
    </location>
</feature>
<dbReference type="GeneID" id="54304380"/>
<reference evidence="2" key="1">
    <citation type="journal article" date="2020" name="Stud. Mycol.">
        <title>101 Dothideomycetes genomes: a test case for predicting lifestyles and emergence of pathogens.</title>
        <authorList>
            <person name="Haridas S."/>
            <person name="Albert R."/>
            <person name="Binder M."/>
            <person name="Bloem J."/>
            <person name="Labutti K."/>
            <person name="Salamov A."/>
            <person name="Andreopoulos B."/>
            <person name="Baker S."/>
            <person name="Barry K."/>
            <person name="Bills G."/>
            <person name="Bluhm B."/>
            <person name="Cannon C."/>
            <person name="Castanera R."/>
            <person name="Culley D."/>
            <person name="Daum C."/>
            <person name="Ezra D."/>
            <person name="Gonzalez J."/>
            <person name="Henrissat B."/>
            <person name="Kuo A."/>
            <person name="Liang C."/>
            <person name="Lipzen A."/>
            <person name="Lutzoni F."/>
            <person name="Magnuson J."/>
            <person name="Mondo S."/>
            <person name="Nolan M."/>
            <person name="Ohm R."/>
            <person name="Pangilinan J."/>
            <person name="Park H.-J."/>
            <person name="Ramirez L."/>
            <person name="Alfaro M."/>
            <person name="Sun H."/>
            <person name="Tritt A."/>
            <person name="Yoshinaga Y."/>
            <person name="Zwiers L.-H."/>
            <person name="Turgeon B."/>
            <person name="Goodwin S."/>
            <person name="Spatafora J."/>
            <person name="Crous P."/>
            <person name="Grigoriev I."/>
        </authorList>
    </citation>
    <scope>NUCLEOTIDE SEQUENCE</scope>
    <source>
        <strain evidence="2">CBS 121167</strain>
    </source>
</reference>
<proteinExistence type="predicted"/>
<evidence type="ECO:0000313" key="2">
    <source>
        <dbReference type="EMBL" id="KAF2139941.1"/>
    </source>
</evidence>
<accession>A0A6A6BBT9</accession>
<evidence type="ECO:0000313" key="3">
    <source>
        <dbReference type="Proteomes" id="UP000799438"/>
    </source>
</evidence>
<name>A0A6A6BBT9_9PEZI</name>